<feature type="non-terminal residue" evidence="2">
    <location>
        <position position="1"/>
    </location>
</feature>
<evidence type="ECO:0000256" key="1">
    <source>
        <dbReference type="SAM" id="MobiDB-lite"/>
    </source>
</evidence>
<comment type="caution">
    <text evidence="2">The sequence shown here is derived from an EMBL/GenBank/DDBJ whole genome shotgun (WGS) entry which is preliminary data.</text>
</comment>
<organism evidence="2 3">
    <name type="scientific">Trifolium medium</name>
    <dbReference type="NCBI Taxonomy" id="97028"/>
    <lineage>
        <taxon>Eukaryota</taxon>
        <taxon>Viridiplantae</taxon>
        <taxon>Streptophyta</taxon>
        <taxon>Embryophyta</taxon>
        <taxon>Tracheophyta</taxon>
        <taxon>Spermatophyta</taxon>
        <taxon>Magnoliopsida</taxon>
        <taxon>eudicotyledons</taxon>
        <taxon>Gunneridae</taxon>
        <taxon>Pentapetalae</taxon>
        <taxon>rosids</taxon>
        <taxon>fabids</taxon>
        <taxon>Fabales</taxon>
        <taxon>Fabaceae</taxon>
        <taxon>Papilionoideae</taxon>
        <taxon>50 kb inversion clade</taxon>
        <taxon>NPAAA clade</taxon>
        <taxon>Hologalegina</taxon>
        <taxon>IRL clade</taxon>
        <taxon>Trifolieae</taxon>
        <taxon>Trifolium</taxon>
    </lineage>
</organism>
<sequence length="53" mass="5495">PIDNGAKAARWSGPDNVCKQPAKKPVQALLRSSVRISFPPTAVVAGPPVLAAF</sequence>
<accession>A0A392W0Y3</accession>
<dbReference type="AlphaFoldDB" id="A0A392W0Y3"/>
<protein>
    <submittedName>
        <fullName evidence="2">Uncharacterized protein</fullName>
    </submittedName>
</protein>
<keyword evidence="3" id="KW-1185">Reference proteome</keyword>
<feature type="region of interest" description="Disordered" evidence="1">
    <location>
        <begin position="1"/>
        <end position="20"/>
    </location>
</feature>
<dbReference type="Proteomes" id="UP000265520">
    <property type="component" value="Unassembled WGS sequence"/>
</dbReference>
<proteinExistence type="predicted"/>
<name>A0A392W0Y3_9FABA</name>
<evidence type="ECO:0000313" key="2">
    <source>
        <dbReference type="EMBL" id="MCI94298.1"/>
    </source>
</evidence>
<evidence type="ECO:0000313" key="3">
    <source>
        <dbReference type="Proteomes" id="UP000265520"/>
    </source>
</evidence>
<reference evidence="2 3" key="1">
    <citation type="journal article" date="2018" name="Front. Plant Sci.">
        <title>Red Clover (Trifolium pratense) and Zigzag Clover (T. medium) - A Picture of Genomic Similarities and Differences.</title>
        <authorList>
            <person name="Dluhosova J."/>
            <person name="Istvanek J."/>
            <person name="Nedelnik J."/>
            <person name="Repkova J."/>
        </authorList>
    </citation>
    <scope>NUCLEOTIDE SEQUENCE [LARGE SCALE GENOMIC DNA]</scope>
    <source>
        <strain evidence="3">cv. 10/8</strain>
        <tissue evidence="2">Leaf</tissue>
    </source>
</reference>
<dbReference type="EMBL" id="LXQA011352535">
    <property type="protein sequence ID" value="MCI94298.1"/>
    <property type="molecule type" value="Genomic_DNA"/>
</dbReference>